<organism evidence="1 2">
    <name type="scientific">Rhodopirellula islandica</name>
    <dbReference type="NCBI Taxonomy" id="595434"/>
    <lineage>
        <taxon>Bacteria</taxon>
        <taxon>Pseudomonadati</taxon>
        <taxon>Planctomycetota</taxon>
        <taxon>Planctomycetia</taxon>
        <taxon>Pirellulales</taxon>
        <taxon>Pirellulaceae</taxon>
        <taxon>Rhodopirellula</taxon>
    </lineage>
</organism>
<proteinExistence type="predicted"/>
<gene>
    <name evidence="1" type="ORF">RISK_001811</name>
</gene>
<sequence length="148" mass="17014">MDASTLTFHLHEDRCFVGQLNWIRDETQLRYSGVDELRHFDSFRNTHLPCISTTPEQLAQFADALNLLDVWSWRDKYRSEDCGTIVDDGYNWRFKAQLGDLRCKSSGFNAVPSFADPQTTSVGDSGRYGLLITSFCDIFRIRIPGYNC</sequence>
<comment type="caution">
    <text evidence="1">The sequence shown here is derived from an EMBL/GenBank/DDBJ whole genome shotgun (WGS) entry which is preliminary data.</text>
</comment>
<dbReference type="AlphaFoldDB" id="A0A0J1BHE8"/>
<dbReference type="STRING" id="595434.RISK_001811"/>
<dbReference type="EMBL" id="LECT01000016">
    <property type="protein sequence ID" value="KLU05960.1"/>
    <property type="molecule type" value="Genomic_DNA"/>
</dbReference>
<accession>A0A0J1BHE8</accession>
<evidence type="ECO:0000313" key="1">
    <source>
        <dbReference type="EMBL" id="KLU05960.1"/>
    </source>
</evidence>
<reference evidence="1" key="1">
    <citation type="submission" date="2015-05" db="EMBL/GenBank/DDBJ databases">
        <title>Permanent draft genome of Rhodopirellula islandicus K833.</title>
        <authorList>
            <person name="Kizina J."/>
            <person name="Richter M."/>
            <person name="Glockner F.O."/>
            <person name="Harder J."/>
        </authorList>
    </citation>
    <scope>NUCLEOTIDE SEQUENCE [LARGE SCALE GENOMIC DNA]</scope>
    <source>
        <strain evidence="1">K833</strain>
    </source>
</reference>
<dbReference type="PATRIC" id="fig|595434.4.peg.1733"/>
<dbReference type="OrthoDB" id="9824945at2"/>
<protein>
    <submittedName>
        <fullName evidence="1">Uncharacterized protein</fullName>
    </submittedName>
</protein>
<dbReference type="Proteomes" id="UP000036367">
    <property type="component" value="Unassembled WGS sequence"/>
</dbReference>
<name>A0A0J1BHE8_RHOIS</name>
<evidence type="ECO:0000313" key="2">
    <source>
        <dbReference type="Proteomes" id="UP000036367"/>
    </source>
</evidence>
<dbReference type="RefSeq" id="WP_047813635.1">
    <property type="nucleotide sequence ID" value="NZ_LECT01000016.1"/>
</dbReference>
<keyword evidence="2" id="KW-1185">Reference proteome</keyword>